<evidence type="ECO:0000313" key="2">
    <source>
        <dbReference type="Proteomes" id="UP001346869"/>
    </source>
</evidence>
<evidence type="ECO:0000313" key="1">
    <source>
        <dbReference type="EMBL" id="KAK5873043.1"/>
    </source>
</evidence>
<sequence length="75" mass="8778">MKWGQLGQFGGVHVRRLRGKRPQSLPVSMAQLAWHRRLLTRWNDRGQRSFCRRKMASGQDIRAAPREETLTHKAI</sequence>
<protein>
    <submittedName>
        <fullName evidence="1">Uncharacterized protein</fullName>
    </submittedName>
</protein>
<reference evidence="1 2" key="1">
    <citation type="journal article" date="2023" name="Genes (Basel)">
        <title>Chromosome-Level Genome Assembly and Circadian Gene Repertoire of the Patagonia Blennie Eleginops maclovinus-The Closest Ancestral Proxy of Antarctic Cryonotothenioids.</title>
        <authorList>
            <person name="Cheng C.C."/>
            <person name="Rivera-Colon A.G."/>
            <person name="Minhas B.F."/>
            <person name="Wilson L."/>
            <person name="Rayamajhi N."/>
            <person name="Vargas-Chacoff L."/>
            <person name="Catchen J.M."/>
        </authorList>
    </citation>
    <scope>NUCLEOTIDE SEQUENCE [LARGE SCALE GENOMIC DNA]</scope>
    <source>
        <strain evidence="1">JMC-PN-2008</strain>
    </source>
</reference>
<proteinExistence type="predicted"/>
<dbReference type="AlphaFoldDB" id="A0AAN8AUN6"/>
<accession>A0AAN8AUN6</accession>
<organism evidence="1 2">
    <name type="scientific">Eleginops maclovinus</name>
    <name type="common">Patagonian blennie</name>
    <name type="synonym">Eleginus maclovinus</name>
    <dbReference type="NCBI Taxonomy" id="56733"/>
    <lineage>
        <taxon>Eukaryota</taxon>
        <taxon>Metazoa</taxon>
        <taxon>Chordata</taxon>
        <taxon>Craniata</taxon>
        <taxon>Vertebrata</taxon>
        <taxon>Euteleostomi</taxon>
        <taxon>Actinopterygii</taxon>
        <taxon>Neopterygii</taxon>
        <taxon>Teleostei</taxon>
        <taxon>Neoteleostei</taxon>
        <taxon>Acanthomorphata</taxon>
        <taxon>Eupercaria</taxon>
        <taxon>Perciformes</taxon>
        <taxon>Notothenioidei</taxon>
        <taxon>Eleginopidae</taxon>
        <taxon>Eleginops</taxon>
    </lineage>
</organism>
<comment type="caution">
    <text evidence="1">The sequence shown here is derived from an EMBL/GenBank/DDBJ whole genome shotgun (WGS) entry which is preliminary data.</text>
</comment>
<gene>
    <name evidence="1" type="ORF">PBY51_013689</name>
</gene>
<name>A0AAN8AUN6_ELEMC</name>
<dbReference type="EMBL" id="JAUZQC010000004">
    <property type="protein sequence ID" value="KAK5873043.1"/>
    <property type="molecule type" value="Genomic_DNA"/>
</dbReference>
<keyword evidence="2" id="KW-1185">Reference proteome</keyword>
<dbReference type="Proteomes" id="UP001346869">
    <property type="component" value="Unassembled WGS sequence"/>
</dbReference>
<reference evidence="1 2" key="2">
    <citation type="journal article" date="2023" name="Mol. Biol. Evol.">
        <title>Genomics of Secondarily Temperate Adaptation in the Only Non-Antarctic Icefish.</title>
        <authorList>
            <person name="Rivera-Colon A.G."/>
            <person name="Rayamajhi N."/>
            <person name="Minhas B.F."/>
            <person name="Madrigal G."/>
            <person name="Bilyk K.T."/>
            <person name="Yoon V."/>
            <person name="Hune M."/>
            <person name="Gregory S."/>
            <person name="Cheng C.H.C."/>
            <person name="Catchen J.M."/>
        </authorList>
    </citation>
    <scope>NUCLEOTIDE SEQUENCE [LARGE SCALE GENOMIC DNA]</scope>
    <source>
        <strain evidence="1">JMC-PN-2008</strain>
    </source>
</reference>